<name>A0A1B4V665_9GAMM</name>
<keyword evidence="1" id="KW-0732">Signal</keyword>
<reference evidence="2 3" key="1">
    <citation type="submission" date="2015-08" db="EMBL/GenBank/DDBJ databases">
        <title>Complete genome sequence of Sulfurifustis variabilis.</title>
        <authorList>
            <person name="Miura A."/>
            <person name="Kojima H."/>
            <person name="Fukui M."/>
        </authorList>
    </citation>
    <scope>NUCLEOTIDE SEQUENCE [LARGE SCALE GENOMIC DNA]</scope>
    <source>
        <strain evidence="3">skN76</strain>
    </source>
</reference>
<protein>
    <submittedName>
        <fullName evidence="2">Uncharacterized protein</fullName>
    </submittedName>
</protein>
<sequence>MDGNRKRFSKGWFTGLVLGTAAAGGAAVYAVTLPHTFQDGQTASAAQVNANFAALRDALNGTGPCGSDADGMVRVGASCVDKDAKVVTAVPAGCEATGQGCAGIQVGAGPAVEFSWGQALAACTNAGKRLATAAEIIAGSNAGAITIADGSYSYVDASASRVDSGTGEPLVYAGTFVQFGPTATLPSGAFGLAGTNTPYTEQFDTVMFRCAR</sequence>
<feature type="chain" id="PRO_5008571203" evidence="1">
    <location>
        <begin position="27"/>
        <end position="212"/>
    </location>
</feature>
<accession>A0A1B4V665</accession>
<proteinExistence type="predicted"/>
<evidence type="ECO:0000256" key="1">
    <source>
        <dbReference type="SAM" id="SignalP"/>
    </source>
</evidence>
<evidence type="ECO:0000313" key="2">
    <source>
        <dbReference type="EMBL" id="BAU48092.1"/>
    </source>
</evidence>
<dbReference type="Proteomes" id="UP000218899">
    <property type="component" value="Chromosome"/>
</dbReference>
<evidence type="ECO:0000313" key="3">
    <source>
        <dbReference type="Proteomes" id="UP000218899"/>
    </source>
</evidence>
<organism evidence="2 3">
    <name type="scientific">Sulfurifustis variabilis</name>
    <dbReference type="NCBI Taxonomy" id="1675686"/>
    <lineage>
        <taxon>Bacteria</taxon>
        <taxon>Pseudomonadati</taxon>
        <taxon>Pseudomonadota</taxon>
        <taxon>Gammaproteobacteria</taxon>
        <taxon>Acidiferrobacterales</taxon>
        <taxon>Acidiferrobacteraceae</taxon>
        <taxon>Sulfurifustis</taxon>
    </lineage>
</organism>
<dbReference type="AlphaFoldDB" id="A0A1B4V665"/>
<keyword evidence="3" id="KW-1185">Reference proteome</keyword>
<dbReference type="RefSeq" id="WP_096460637.1">
    <property type="nucleotide sequence ID" value="NZ_AP014936.1"/>
</dbReference>
<gene>
    <name evidence="2" type="ORF">SVA_1530</name>
</gene>
<feature type="signal peptide" evidence="1">
    <location>
        <begin position="1"/>
        <end position="26"/>
    </location>
</feature>
<dbReference type="EMBL" id="AP014936">
    <property type="protein sequence ID" value="BAU48092.1"/>
    <property type="molecule type" value="Genomic_DNA"/>
</dbReference>
<dbReference type="KEGG" id="sva:SVA_1530"/>